<dbReference type="PRINTS" id="PR00363">
    <property type="entry name" value="CYTOCHROMEB5"/>
</dbReference>
<feature type="binding site" evidence="15">
    <location>
        <position position="235"/>
    </location>
    <ligand>
        <name>Zn(2+)</name>
        <dbReference type="ChEBI" id="CHEBI:29105"/>
        <label>1</label>
    </ligand>
</feature>
<accession>A0AAD1UIT3</accession>
<dbReference type="InterPro" id="IPR006694">
    <property type="entry name" value="Fatty_acid_hydroxylase"/>
</dbReference>
<keyword evidence="14 16" id="KW-0408">Iron</keyword>
<keyword evidence="10 14" id="KW-0560">Oxidoreductase</keyword>
<dbReference type="EMBL" id="CAMPGE010011431">
    <property type="protein sequence ID" value="CAI2370266.1"/>
    <property type="molecule type" value="Genomic_DNA"/>
</dbReference>
<feature type="domain" description="Cytochrome b5 heme-binding" evidence="19">
    <location>
        <begin position="7"/>
        <end position="84"/>
    </location>
</feature>
<evidence type="ECO:0000256" key="6">
    <source>
        <dbReference type="ARBA" id="ARBA00022824"/>
    </source>
</evidence>
<feature type="binding site" evidence="15">
    <location>
        <position position="316"/>
    </location>
    <ligand>
        <name>Zn(2+)</name>
        <dbReference type="ChEBI" id="CHEBI:29105"/>
        <label>1</label>
    </ligand>
</feature>
<evidence type="ECO:0000256" key="2">
    <source>
        <dbReference type="ARBA" id="ARBA00005747"/>
    </source>
</evidence>
<proteinExistence type="inferred from homology"/>
<feature type="binding site" evidence="15">
    <location>
        <position position="315"/>
    </location>
    <ligand>
        <name>Zn(2+)</name>
        <dbReference type="ChEBI" id="CHEBI:29105"/>
        <label>1</label>
    </ligand>
</feature>
<keyword evidence="4 18" id="KW-0812">Transmembrane</keyword>
<evidence type="ECO:0000313" key="20">
    <source>
        <dbReference type="EMBL" id="CAI2370266.1"/>
    </source>
</evidence>
<protein>
    <recommendedName>
        <fullName evidence="14">Fatty acid 2-hydroxylase</fullName>
        <ecNumber evidence="14">1.-.-.-</ecNumber>
    </recommendedName>
</protein>
<evidence type="ECO:0000256" key="5">
    <source>
        <dbReference type="ARBA" id="ARBA00022723"/>
    </source>
</evidence>
<gene>
    <name evidence="20" type="ORF">ECRASSUSDP1_LOCUS11575</name>
</gene>
<dbReference type="Gene3D" id="3.10.120.10">
    <property type="entry name" value="Cytochrome b5-like heme/steroid binding domain"/>
    <property type="match status" value="1"/>
</dbReference>
<evidence type="ECO:0000256" key="14">
    <source>
        <dbReference type="PIRNR" id="PIRNR005149"/>
    </source>
</evidence>
<dbReference type="GO" id="GO:0080132">
    <property type="term" value="F:fatty acid 2-hydroxylase activity"/>
    <property type="evidence" value="ECO:0007669"/>
    <property type="project" value="InterPro"/>
</dbReference>
<dbReference type="InterPro" id="IPR014430">
    <property type="entry name" value="Scs7"/>
</dbReference>
<evidence type="ECO:0000256" key="10">
    <source>
        <dbReference type="ARBA" id="ARBA00023002"/>
    </source>
</evidence>
<comment type="subcellular location">
    <subcellularLocation>
        <location evidence="1">Endoplasmic reticulum membrane</location>
        <topology evidence="1">Multi-pass membrane protein</topology>
    </subcellularLocation>
</comment>
<keyword evidence="8 15" id="KW-0862">Zinc</keyword>
<feature type="region of interest" description="Disordered" evidence="17">
    <location>
        <begin position="84"/>
        <end position="108"/>
    </location>
</feature>
<feature type="binding site" evidence="15">
    <location>
        <position position="297"/>
    </location>
    <ligand>
        <name>Zn(2+)</name>
        <dbReference type="ChEBI" id="CHEBI:29105"/>
        <label>1</label>
    </ligand>
</feature>
<keyword evidence="13 14" id="KW-0275">Fatty acid biosynthesis</keyword>
<feature type="transmembrane region" description="Helical" evidence="18">
    <location>
        <begin position="248"/>
        <end position="270"/>
    </location>
</feature>
<keyword evidence="12 14" id="KW-0472">Membrane</keyword>
<evidence type="ECO:0000256" key="8">
    <source>
        <dbReference type="ARBA" id="ARBA00022833"/>
    </source>
</evidence>
<comment type="similarity">
    <text evidence="2 14">Belongs to the sterol desaturase family. SCS7 subfamily.</text>
</comment>
<evidence type="ECO:0000256" key="13">
    <source>
        <dbReference type="ARBA" id="ARBA00023160"/>
    </source>
</evidence>
<dbReference type="GO" id="GO:0005506">
    <property type="term" value="F:iron ion binding"/>
    <property type="evidence" value="ECO:0007669"/>
    <property type="project" value="UniProtKB-UniRule"/>
</dbReference>
<keyword evidence="11 14" id="KW-0443">Lipid metabolism</keyword>
<dbReference type="AlphaFoldDB" id="A0AAD1UIT3"/>
<dbReference type="SMART" id="SM01117">
    <property type="entry name" value="Cyt-b5"/>
    <property type="match status" value="1"/>
</dbReference>
<comment type="cofactor">
    <cofactor evidence="16">
        <name>Fe cation</name>
        <dbReference type="ChEBI" id="CHEBI:24875"/>
    </cofactor>
</comment>
<evidence type="ECO:0000256" key="16">
    <source>
        <dbReference type="PIRSR" id="PIRSR005149-50"/>
    </source>
</evidence>
<evidence type="ECO:0000256" key="12">
    <source>
        <dbReference type="ARBA" id="ARBA00023136"/>
    </source>
</evidence>
<keyword evidence="9 18" id="KW-1133">Transmembrane helix</keyword>
<feature type="binding site" description="axial binding residue" evidence="16">
    <location>
        <position position="67"/>
    </location>
    <ligand>
        <name>heme</name>
        <dbReference type="ChEBI" id="CHEBI:30413"/>
    </ligand>
    <ligandPart>
        <name>Fe</name>
        <dbReference type="ChEBI" id="CHEBI:18248"/>
    </ligandPart>
</feature>
<dbReference type="InterPro" id="IPR036400">
    <property type="entry name" value="Cyt_B5-like_heme/steroid_sf"/>
</dbReference>
<evidence type="ECO:0000256" key="15">
    <source>
        <dbReference type="PIRSR" id="PIRSR005149-1"/>
    </source>
</evidence>
<keyword evidence="3 14" id="KW-0444">Lipid biosynthesis</keyword>
<keyword evidence="21" id="KW-1185">Reference proteome</keyword>
<dbReference type="PIRSF" id="PIRSF005149">
    <property type="entry name" value="IPC-B_HD"/>
    <property type="match status" value="1"/>
</dbReference>
<evidence type="ECO:0000256" key="18">
    <source>
        <dbReference type="SAM" id="Phobius"/>
    </source>
</evidence>
<dbReference type="Proteomes" id="UP001295684">
    <property type="component" value="Unassembled WGS sequence"/>
</dbReference>
<feature type="binding site" evidence="15">
    <location>
        <position position="239"/>
    </location>
    <ligand>
        <name>Zn(2+)</name>
        <dbReference type="ChEBI" id="CHEBI:29105"/>
        <label>1</label>
    </ligand>
</feature>
<reference evidence="20" key="1">
    <citation type="submission" date="2023-07" db="EMBL/GenBank/DDBJ databases">
        <authorList>
            <consortium name="AG Swart"/>
            <person name="Singh M."/>
            <person name="Singh A."/>
            <person name="Seah K."/>
            <person name="Emmerich C."/>
        </authorList>
    </citation>
    <scope>NUCLEOTIDE SEQUENCE</scope>
    <source>
        <strain evidence="20">DP1</strain>
    </source>
</reference>
<feature type="binding site" evidence="15">
    <location>
        <position position="293"/>
    </location>
    <ligand>
        <name>Zn(2+)</name>
        <dbReference type="ChEBI" id="CHEBI:29105"/>
        <label>1</label>
    </ligand>
</feature>
<evidence type="ECO:0000259" key="19">
    <source>
        <dbReference type="PROSITE" id="PS50255"/>
    </source>
</evidence>
<dbReference type="Pfam" id="PF04116">
    <property type="entry name" value="FA_hydroxylase"/>
    <property type="match status" value="1"/>
</dbReference>
<dbReference type="EC" id="1.-.-.-" evidence="14"/>
<organism evidence="20 21">
    <name type="scientific">Euplotes crassus</name>
    <dbReference type="NCBI Taxonomy" id="5936"/>
    <lineage>
        <taxon>Eukaryota</taxon>
        <taxon>Sar</taxon>
        <taxon>Alveolata</taxon>
        <taxon>Ciliophora</taxon>
        <taxon>Intramacronucleata</taxon>
        <taxon>Spirotrichea</taxon>
        <taxon>Hypotrichia</taxon>
        <taxon>Euplotida</taxon>
        <taxon>Euplotidae</taxon>
        <taxon>Moneuplotes</taxon>
    </lineage>
</organism>
<dbReference type="PANTHER" id="PTHR12863:SF1">
    <property type="entry name" value="FATTY ACID 2-HYDROXYLASE"/>
    <property type="match status" value="1"/>
</dbReference>
<evidence type="ECO:0000313" key="21">
    <source>
        <dbReference type="Proteomes" id="UP001295684"/>
    </source>
</evidence>
<dbReference type="PANTHER" id="PTHR12863">
    <property type="entry name" value="FATTY ACID HYDROXYLASE"/>
    <property type="match status" value="1"/>
</dbReference>
<sequence>MVKTRDQKAYTREDISNLVNNKGRSILIFEGKVYDSTDFNKTHPGGAKFIEDFIGKDITEVFYEEEHTKVARRMLHDMLIGTLENQSEDQDSQDTHHDSFDETELEDDQWKKKIDPSKGTVWQVFTTVSNEDYLDLINSPKHLAPDEEHVMFENWFLDFVSHIPWYQVLLFWGPFGAYQTYNGYMANDFWTFIIFYLLGFLFFTLSEYCLHRFIFHMEKFLVMNRYLRALHFTFHGVHHMFPLDKDRLLLPVPIALIIWYSIKVCVQIFIPENPMIAFAASATLGYLNYDLTHYYLHHHAPMTGYKFLKRYHMFHHYKDPDNGYGVSTPLWDYVFGTTLDMTKNHQKKRA</sequence>
<name>A0AAD1UIT3_EUPCR</name>
<keyword evidence="16" id="KW-0349">Heme</keyword>
<keyword evidence="6 14" id="KW-0256">Endoplasmic reticulum</keyword>
<feature type="transmembrane region" description="Helical" evidence="18">
    <location>
        <begin position="276"/>
        <end position="296"/>
    </location>
</feature>
<evidence type="ECO:0000256" key="11">
    <source>
        <dbReference type="ARBA" id="ARBA00023098"/>
    </source>
</evidence>
<dbReference type="InterPro" id="IPR001199">
    <property type="entry name" value="Cyt_B5-like_heme/steroid-bd"/>
</dbReference>
<feature type="binding site" evidence="15">
    <location>
        <position position="216"/>
    </location>
    <ligand>
        <name>Zn(2+)</name>
        <dbReference type="ChEBI" id="CHEBI:29105"/>
        <label>1</label>
    </ligand>
</feature>
<feature type="transmembrane region" description="Helical" evidence="18">
    <location>
        <begin position="155"/>
        <end position="177"/>
    </location>
</feature>
<dbReference type="SUPFAM" id="SSF55856">
    <property type="entry name" value="Cytochrome b5-like heme/steroid binding domain"/>
    <property type="match status" value="1"/>
</dbReference>
<evidence type="ECO:0000256" key="3">
    <source>
        <dbReference type="ARBA" id="ARBA00022516"/>
    </source>
</evidence>
<evidence type="ECO:0000256" key="9">
    <source>
        <dbReference type="ARBA" id="ARBA00022989"/>
    </source>
</evidence>
<evidence type="ECO:0000256" key="7">
    <source>
        <dbReference type="ARBA" id="ARBA00022832"/>
    </source>
</evidence>
<comment type="caution">
    <text evidence="20">The sequence shown here is derived from an EMBL/GenBank/DDBJ whole genome shotgun (WGS) entry which is preliminary data.</text>
</comment>
<keyword evidence="5 14" id="KW-0479">Metal-binding</keyword>
<feature type="binding site" evidence="15">
    <location>
        <position position="238"/>
    </location>
    <ligand>
        <name>Zn(2+)</name>
        <dbReference type="ChEBI" id="CHEBI:29105"/>
        <label>1</label>
    </ligand>
</feature>
<comment type="function">
    <text evidence="14">Catalyzes stereospecific hydroxylation of free fatty acids at the C-2 position to produce (R)-2-hydroxy fatty acids, which are building blocks of sphingolipids and glycosphingolipids common in neural tissue and epidermis. Plays an essential role in the synthesis of galactosphingolipids of the myelin sheath. Responsible for the synthesis of sphingolipids and glycosphingolipids involved in the formation of epidermal lamellar bodies critical for skin permeability barrier. Participates in the synthesis of glycosphingolipids and a fraction of type II wax diesters in sebaceous gland, specifically regulating hair follicle homeostasis. Involved in the synthesis of sphingolipids of plasma membrane rafts, controlling lipid raft mobility and trafficking of raft-associated proteins.</text>
</comment>
<dbReference type="GO" id="GO:0005789">
    <property type="term" value="C:endoplasmic reticulum membrane"/>
    <property type="evidence" value="ECO:0007669"/>
    <property type="project" value="UniProtKB-SubCell"/>
</dbReference>
<evidence type="ECO:0000256" key="1">
    <source>
        <dbReference type="ARBA" id="ARBA00004477"/>
    </source>
</evidence>
<evidence type="ECO:0000256" key="17">
    <source>
        <dbReference type="SAM" id="MobiDB-lite"/>
    </source>
</evidence>
<dbReference type="GO" id="GO:0006633">
    <property type="term" value="P:fatty acid biosynthetic process"/>
    <property type="evidence" value="ECO:0007669"/>
    <property type="project" value="UniProtKB-KW"/>
</dbReference>
<keyword evidence="7 14" id="KW-0276">Fatty acid metabolism</keyword>
<feature type="binding site" evidence="15">
    <location>
        <position position="312"/>
    </location>
    <ligand>
        <name>Zn(2+)</name>
        <dbReference type="ChEBI" id="CHEBI:29105"/>
        <label>1</label>
    </ligand>
</feature>
<dbReference type="Pfam" id="PF00173">
    <property type="entry name" value="Cyt-b5"/>
    <property type="match status" value="1"/>
</dbReference>
<comment type="cofactor">
    <cofactor evidence="14 15">
        <name>Zn(2+)</name>
        <dbReference type="ChEBI" id="CHEBI:29105"/>
    </cofactor>
    <text evidence="14 15">Binds 2 Zn(2+) ions per subunit that likely form a catalytic dimetal center.</text>
</comment>
<dbReference type="PROSITE" id="PS50255">
    <property type="entry name" value="CYTOCHROME_B5_2"/>
    <property type="match status" value="1"/>
</dbReference>
<evidence type="ECO:0000256" key="4">
    <source>
        <dbReference type="ARBA" id="ARBA00022692"/>
    </source>
</evidence>
<feature type="transmembrane region" description="Helical" evidence="18">
    <location>
        <begin position="189"/>
        <end position="210"/>
    </location>
</feature>
<feature type="binding site" evidence="15">
    <location>
        <position position="211"/>
    </location>
    <ligand>
        <name>Zn(2+)</name>
        <dbReference type="ChEBI" id="CHEBI:29105"/>
        <label>1</label>
    </ligand>
</feature>
<feature type="binding site" description="axial binding residue" evidence="16">
    <location>
        <position position="43"/>
    </location>
    <ligand>
        <name>heme</name>
        <dbReference type="ChEBI" id="CHEBI:30413"/>
    </ligand>
    <ligandPart>
        <name>Fe</name>
        <dbReference type="ChEBI" id="CHEBI:18248"/>
    </ligandPart>
</feature>